<dbReference type="AlphaFoldDB" id="A0A7Y0LBG5"/>
<keyword evidence="3" id="KW-1133">Transmembrane helix</keyword>
<keyword evidence="3" id="KW-0472">Membrane</keyword>
<evidence type="ECO:0000313" key="5">
    <source>
        <dbReference type="Proteomes" id="UP000568664"/>
    </source>
</evidence>
<feature type="region of interest" description="Disordered" evidence="2">
    <location>
        <begin position="1"/>
        <end position="45"/>
    </location>
</feature>
<proteinExistence type="predicted"/>
<keyword evidence="1" id="KW-0175">Coiled coil</keyword>
<accession>A0A7Y0LBG5</accession>
<sequence>MKDQIEDNIPSIKPDRDQVEAYRSTKKTSKQSTSTPPDNENQAVASKSSGLGIINSLIIYGAILAGGYWFYQQDVKSTQALMSAEERIVDLERQLSATDEEMGESAVAMRAKLEGLIDKTDKLWSEMDKLWASAWRKNQTQIKELRSKSIKSENKLKNSTTNISANKSAIADLNEKQTAATFSIDALGEQLGQAQNIKSELEILNGKMLTLENKSSGRDKQQIELATMVQELDTSVKMLIERVESLKAKSTPPPAQ</sequence>
<protein>
    <submittedName>
        <fullName evidence="4">Uncharacterized protein</fullName>
    </submittedName>
</protein>
<dbReference type="EMBL" id="JABBXH010000002">
    <property type="protein sequence ID" value="NMP31449.1"/>
    <property type="molecule type" value="Genomic_DNA"/>
</dbReference>
<evidence type="ECO:0000256" key="2">
    <source>
        <dbReference type="SAM" id="MobiDB-lite"/>
    </source>
</evidence>
<dbReference type="RefSeq" id="WP_169074763.1">
    <property type="nucleotide sequence ID" value="NZ_JABBXH010000002.1"/>
</dbReference>
<feature type="transmembrane region" description="Helical" evidence="3">
    <location>
        <begin position="51"/>
        <end position="71"/>
    </location>
</feature>
<feature type="coiled-coil region" evidence="1">
    <location>
        <begin position="194"/>
        <end position="249"/>
    </location>
</feature>
<evidence type="ECO:0000256" key="3">
    <source>
        <dbReference type="SAM" id="Phobius"/>
    </source>
</evidence>
<keyword evidence="3" id="KW-0812">Transmembrane</keyword>
<evidence type="ECO:0000256" key="1">
    <source>
        <dbReference type="SAM" id="Coils"/>
    </source>
</evidence>
<keyword evidence="5" id="KW-1185">Reference proteome</keyword>
<organism evidence="4 5">
    <name type="scientific">Thalassotalea algicola</name>
    <dbReference type="NCBI Taxonomy" id="2716224"/>
    <lineage>
        <taxon>Bacteria</taxon>
        <taxon>Pseudomonadati</taxon>
        <taxon>Pseudomonadota</taxon>
        <taxon>Gammaproteobacteria</taxon>
        <taxon>Alteromonadales</taxon>
        <taxon>Colwelliaceae</taxon>
        <taxon>Thalassotalea</taxon>
    </lineage>
</organism>
<feature type="compositionally biased region" description="Polar residues" evidence="2">
    <location>
        <begin position="36"/>
        <end position="45"/>
    </location>
</feature>
<dbReference type="Proteomes" id="UP000568664">
    <property type="component" value="Unassembled WGS sequence"/>
</dbReference>
<comment type="caution">
    <text evidence="4">The sequence shown here is derived from an EMBL/GenBank/DDBJ whole genome shotgun (WGS) entry which is preliminary data.</text>
</comment>
<name>A0A7Y0LBG5_9GAMM</name>
<evidence type="ECO:0000313" key="4">
    <source>
        <dbReference type="EMBL" id="NMP31449.1"/>
    </source>
</evidence>
<reference evidence="4 5" key="1">
    <citation type="submission" date="2020-04" db="EMBL/GenBank/DDBJ databases">
        <title>Thalassotalea sp. M1531, isolated from the surface of marine red alga.</title>
        <authorList>
            <person name="Pang L."/>
            <person name="Lu D.-C."/>
        </authorList>
    </citation>
    <scope>NUCLEOTIDE SEQUENCE [LARGE SCALE GENOMIC DNA]</scope>
    <source>
        <strain evidence="4 5">M1531</strain>
    </source>
</reference>
<gene>
    <name evidence="4" type="ORF">HII17_07730</name>
</gene>